<dbReference type="AlphaFoldDB" id="X0GUV7"/>
<evidence type="ECO:0000256" key="1">
    <source>
        <dbReference type="SAM" id="MobiDB-lite"/>
    </source>
</evidence>
<evidence type="ECO:0000313" key="2">
    <source>
        <dbReference type="EMBL" id="EXL63700.1"/>
    </source>
</evidence>
<reference evidence="2" key="1">
    <citation type="submission" date="2011-11" db="EMBL/GenBank/DDBJ databases">
        <title>The Genome Sequence of Fusarium oxysporum PHW808.</title>
        <authorList>
            <consortium name="The Broad Institute Genome Sequencing Platform"/>
            <person name="Ma L.-J."/>
            <person name="Gale L.R."/>
            <person name="Schwartz D.C."/>
            <person name="Zhou S."/>
            <person name="Corby-Kistler H."/>
            <person name="Young S.K."/>
            <person name="Zeng Q."/>
            <person name="Gargeya S."/>
            <person name="Fitzgerald M."/>
            <person name="Haas B."/>
            <person name="Abouelleil A."/>
            <person name="Alvarado L."/>
            <person name="Arachchi H.M."/>
            <person name="Berlin A."/>
            <person name="Brown A."/>
            <person name="Chapman S.B."/>
            <person name="Chen Z."/>
            <person name="Dunbar C."/>
            <person name="Freedman E."/>
            <person name="Gearin G."/>
            <person name="Goldberg J."/>
            <person name="Griggs A."/>
            <person name="Gujja S."/>
            <person name="Heiman D."/>
            <person name="Howarth C."/>
            <person name="Larson L."/>
            <person name="Lui A."/>
            <person name="MacDonald P.J.P."/>
            <person name="Montmayeur A."/>
            <person name="Murphy C."/>
            <person name="Neiman D."/>
            <person name="Pearson M."/>
            <person name="Priest M."/>
            <person name="Roberts A."/>
            <person name="Saif S."/>
            <person name="Shea T."/>
            <person name="Shenoy N."/>
            <person name="Sisk P."/>
            <person name="Stolte C."/>
            <person name="Sykes S."/>
            <person name="Wortman J."/>
            <person name="Nusbaum C."/>
            <person name="Birren B."/>
        </authorList>
    </citation>
    <scope>NUCLEOTIDE SEQUENCE [LARGE SCALE GENOMIC DNA]</scope>
    <source>
        <strain evidence="2">54008</strain>
    </source>
</reference>
<feature type="region of interest" description="Disordered" evidence="1">
    <location>
        <begin position="1"/>
        <end position="32"/>
    </location>
</feature>
<name>X0GUV7_FUSOX</name>
<feature type="compositionally biased region" description="Basic and acidic residues" evidence="1">
    <location>
        <begin position="8"/>
        <end position="32"/>
    </location>
</feature>
<accession>X0GUV7</accession>
<dbReference type="EMBL" id="KK034862">
    <property type="protein sequence ID" value="EXL63700.1"/>
    <property type="molecule type" value="Genomic_DNA"/>
</dbReference>
<sequence>NRGSLNNKSDELRHSPLEGPYNKKYEPLKAKG</sequence>
<dbReference type="HOGENOM" id="CLU_3394206_0_0_1"/>
<feature type="non-terminal residue" evidence="2">
    <location>
        <position position="1"/>
    </location>
</feature>
<dbReference type="Proteomes" id="UP000030676">
    <property type="component" value="Unassembled WGS sequence"/>
</dbReference>
<reference evidence="2" key="2">
    <citation type="submission" date="2014-03" db="EMBL/GenBank/DDBJ databases">
        <title>The Genome Annotation of Fusarium oxysporum PHW808.</title>
        <authorList>
            <consortium name="The Broad Institute Genomics Platform"/>
            <person name="Ma L.-J."/>
            <person name="Corby-Kistler H."/>
            <person name="Broz K."/>
            <person name="Gale L.R."/>
            <person name="Jonkers W."/>
            <person name="O'Donnell K."/>
            <person name="Ploetz R."/>
            <person name="Steinberg C."/>
            <person name="Schwartz D.C."/>
            <person name="VanEtten H."/>
            <person name="Zhou S."/>
            <person name="Young S.K."/>
            <person name="Zeng Q."/>
            <person name="Gargeya S."/>
            <person name="Fitzgerald M."/>
            <person name="Abouelleil A."/>
            <person name="Alvarado L."/>
            <person name="Chapman S.B."/>
            <person name="Gainer-Dewar J."/>
            <person name="Goldberg J."/>
            <person name="Griggs A."/>
            <person name="Gujja S."/>
            <person name="Hansen M."/>
            <person name="Howarth C."/>
            <person name="Imamovic A."/>
            <person name="Ireland A."/>
            <person name="Larimer J."/>
            <person name="McCowan C."/>
            <person name="Murphy C."/>
            <person name="Pearson M."/>
            <person name="Poon T.W."/>
            <person name="Priest M."/>
            <person name="Roberts A."/>
            <person name="Saif S."/>
            <person name="Shea T."/>
            <person name="Sykes S."/>
            <person name="Wortman J."/>
            <person name="Nusbaum C."/>
            <person name="Birren B."/>
        </authorList>
    </citation>
    <scope>NUCLEOTIDE SEQUENCE</scope>
    <source>
        <strain evidence="2">54008</strain>
    </source>
</reference>
<protein>
    <submittedName>
        <fullName evidence="2">Uncharacterized protein</fullName>
    </submittedName>
</protein>
<proteinExistence type="predicted"/>
<organism evidence="2">
    <name type="scientific">Fusarium oxysporum f. sp. conglutinans race 2 54008</name>
    <dbReference type="NCBI Taxonomy" id="1089457"/>
    <lineage>
        <taxon>Eukaryota</taxon>
        <taxon>Fungi</taxon>
        <taxon>Dikarya</taxon>
        <taxon>Ascomycota</taxon>
        <taxon>Pezizomycotina</taxon>
        <taxon>Sordariomycetes</taxon>
        <taxon>Hypocreomycetidae</taxon>
        <taxon>Hypocreales</taxon>
        <taxon>Nectriaceae</taxon>
        <taxon>Fusarium</taxon>
        <taxon>Fusarium oxysporum species complex</taxon>
    </lineage>
</organism>
<gene>
    <name evidence="2" type="ORF">FOPG_20028</name>
</gene>